<evidence type="ECO:0000259" key="2">
    <source>
        <dbReference type="Pfam" id="PF04892"/>
    </source>
</evidence>
<feature type="transmembrane region" description="Helical" evidence="1">
    <location>
        <begin position="63"/>
        <end position="85"/>
    </location>
</feature>
<dbReference type="Pfam" id="PF04892">
    <property type="entry name" value="VanZ"/>
    <property type="match status" value="1"/>
</dbReference>
<dbReference type="AlphaFoldDB" id="A0A917GTF7"/>
<sequence length="153" mass="17576">MRIVVRGAAAIAIFLYTFLLAYWMFVGFGRQARRGGEMMYNLKPLSTIKNYFIYFDHYNFDTWLINIGGNLLVFIPFGLCLPIAFRWGFKKTMINFIVFISTLEVLQMVTRRGSMDVDDVLLNSLGAAVGYGVYKLIFGTWFLPQKTGHSRKA</sequence>
<keyword evidence="4" id="KW-1185">Reference proteome</keyword>
<keyword evidence="1" id="KW-1133">Transmembrane helix</keyword>
<gene>
    <name evidence="3" type="ORF">GCM10010918_06030</name>
</gene>
<reference evidence="3 4" key="1">
    <citation type="journal article" date="2014" name="Int. J. Syst. Evol. Microbiol.">
        <title>Complete genome sequence of Corynebacterium casei LMG S-19264T (=DSM 44701T), isolated from a smear-ripened cheese.</title>
        <authorList>
            <consortium name="US DOE Joint Genome Institute (JGI-PGF)"/>
            <person name="Walter F."/>
            <person name="Albersmeier A."/>
            <person name="Kalinowski J."/>
            <person name="Ruckert C."/>
        </authorList>
    </citation>
    <scope>NUCLEOTIDE SEQUENCE [LARGE SCALE GENOMIC DNA]</scope>
    <source>
        <strain evidence="3 4">CGMCC 1.15286</strain>
    </source>
</reference>
<dbReference type="InterPro" id="IPR006976">
    <property type="entry name" value="VanZ-like"/>
</dbReference>
<dbReference type="EMBL" id="BMHY01000001">
    <property type="protein sequence ID" value="GGG55904.1"/>
    <property type="molecule type" value="Genomic_DNA"/>
</dbReference>
<proteinExistence type="predicted"/>
<dbReference type="InterPro" id="IPR053150">
    <property type="entry name" value="Teicoplanin_resist-assoc"/>
</dbReference>
<protein>
    <recommendedName>
        <fullName evidence="2">VanZ-like domain-containing protein</fullName>
    </recommendedName>
</protein>
<dbReference type="RefSeq" id="WP_188887439.1">
    <property type="nucleotide sequence ID" value="NZ_BMHY01000001.1"/>
</dbReference>
<accession>A0A917GTF7</accession>
<feature type="domain" description="VanZ-like" evidence="2">
    <location>
        <begin position="14"/>
        <end position="137"/>
    </location>
</feature>
<feature type="transmembrane region" description="Helical" evidence="1">
    <location>
        <begin position="7"/>
        <end position="25"/>
    </location>
</feature>
<keyword evidence="1" id="KW-0472">Membrane</keyword>
<evidence type="ECO:0000313" key="4">
    <source>
        <dbReference type="Proteomes" id="UP000600247"/>
    </source>
</evidence>
<feature type="transmembrane region" description="Helical" evidence="1">
    <location>
        <begin position="121"/>
        <end position="143"/>
    </location>
</feature>
<evidence type="ECO:0000313" key="3">
    <source>
        <dbReference type="EMBL" id="GGG55904.1"/>
    </source>
</evidence>
<organism evidence="3 4">
    <name type="scientific">Paenibacillus radicis</name>
    <name type="common">ex Gao et al. 2016</name>
    <dbReference type="NCBI Taxonomy" id="1737354"/>
    <lineage>
        <taxon>Bacteria</taxon>
        <taxon>Bacillati</taxon>
        <taxon>Bacillota</taxon>
        <taxon>Bacilli</taxon>
        <taxon>Bacillales</taxon>
        <taxon>Paenibacillaceae</taxon>
        <taxon>Paenibacillus</taxon>
    </lineage>
</organism>
<dbReference type="Proteomes" id="UP000600247">
    <property type="component" value="Unassembled WGS sequence"/>
</dbReference>
<keyword evidence="1" id="KW-0812">Transmembrane</keyword>
<name>A0A917GTF7_9BACL</name>
<dbReference type="PANTHER" id="PTHR36834:SF1">
    <property type="entry name" value="INTEGRAL MEMBRANE PROTEIN"/>
    <property type="match status" value="1"/>
</dbReference>
<comment type="caution">
    <text evidence="3">The sequence shown here is derived from an EMBL/GenBank/DDBJ whole genome shotgun (WGS) entry which is preliminary data.</text>
</comment>
<dbReference type="PANTHER" id="PTHR36834">
    <property type="entry name" value="MEMBRANE PROTEIN-RELATED"/>
    <property type="match status" value="1"/>
</dbReference>
<evidence type="ECO:0000256" key="1">
    <source>
        <dbReference type="SAM" id="Phobius"/>
    </source>
</evidence>